<sequence length="559" mass="63761">MKLDTYVRSLPKEVREDLGTREGRIRQTRNRPLLFVLLYMSHHITNDSGEMSLSEFHSALLDYAVSWTEPLTKEMESRDAFIAPRNGGKSTWLFLLLPMWAAAHGHITFVAAFADSAAQAEEHLQTFKTELDSNRDLARDFPSLCAPLTGQRKNTPIAQSRDLIRQANGFAFIAKGADSKTLGMKIGKTRPELILFDDIEPQEANYSENEALKRKGTLLNAILPMNIRARVIFAGTTTMPNSIIDQMRMVEEKQREYLEEKGYHAESSSELNYRECKSGTNEFNSNSPISTPNLYTENFENWEREFYDSLDPDLRWVLDERIRVHYFPVVLKNPDGSERSLWPEFWSMEYINAYRHTRSFAMNLMNRPVSLDAAYWQDSDINIGEPAGGYGNTLLVVDPAVTTKKRSDYTGIAVVSRGLDAEGKPENRLYVRYAEQHKVSPGPELKELVTELCERYGAKVVYVESNQGGDVWKSVFNGIPAKLRLQRATESKELRATHTLDHYQKKNVFHVAHFESLLTQMYAFPRITHDDVVDAVCSGVLYFLGKPQVQVSIKAQSYI</sequence>
<dbReference type="Gene3D" id="3.40.50.300">
    <property type="entry name" value="P-loop containing nucleotide triphosphate hydrolases"/>
    <property type="match status" value="1"/>
</dbReference>
<feature type="domain" description="Terminase large subunit gp17-like C-terminal" evidence="2">
    <location>
        <begin position="397"/>
        <end position="538"/>
    </location>
</feature>
<dbReference type="Pfam" id="PF17289">
    <property type="entry name" value="Terminase_6C"/>
    <property type="match status" value="1"/>
</dbReference>
<gene>
    <name evidence="3" type="ORF">V2K49_28705</name>
</gene>
<organism evidence="3 4">
    <name type="scientific">Streptomyces antimycoticus</name>
    <dbReference type="NCBI Taxonomy" id="68175"/>
    <lineage>
        <taxon>Bacteria</taxon>
        <taxon>Bacillati</taxon>
        <taxon>Actinomycetota</taxon>
        <taxon>Actinomycetes</taxon>
        <taxon>Kitasatosporales</taxon>
        <taxon>Streptomycetaceae</taxon>
        <taxon>Streptomyces</taxon>
        <taxon>Streptomyces violaceusniger group</taxon>
    </lineage>
</organism>
<dbReference type="InterPro" id="IPR027417">
    <property type="entry name" value="P-loop_NTPase"/>
</dbReference>
<comment type="caution">
    <text evidence="3">The sequence shown here is derived from an EMBL/GenBank/DDBJ whole genome shotgun (WGS) entry which is preliminary data.</text>
</comment>
<keyword evidence="1" id="KW-1188">Viral release from host cell</keyword>
<proteinExistence type="predicted"/>
<dbReference type="AlphaFoldDB" id="A0ABD5JF70"/>
<name>A0ABD5JF70_9ACTN</name>
<accession>A0ABD5JF70</accession>
<dbReference type="EMBL" id="JAZBJQ010000022">
    <property type="protein sequence ID" value="MEE4587051.1"/>
    <property type="molecule type" value="Genomic_DNA"/>
</dbReference>
<dbReference type="Gene3D" id="3.30.420.240">
    <property type="match status" value="1"/>
</dbReference>
<evidence type="ECO:0000259" key="2">
    <source>
        <dbReference type="Pfam" id="PF17289"/>
    </source>
</evidence>
<evidence type="ECO:0000313" key="4">
    <source>
        <dbReference type="Proteomes" id="UP001354649"/>
    </source>
</evidence>
<evidence type="ECO:0000313" key="3">
    <source>
        <dbReference type="EMBL" id="MEE4587051.1"/>
    </source>
</evidence>
<evidence type="ECO:0000256" key="1">
    <source>
        <dbReference type="ARBA" id="ARBA00022612"/>
    </source>
</evidence>
<reference evidence="3 4" key="1">
    <citation type="submission" date="2023-11" db="EMBL/GenBank/DDBJ databases">
        <title>30 novel species of actinomycetes from the DSMZ collection.</title>
        <authorList>
            <person name="Nouioui I."/>
        </authorList>
    </citation>
    <scope>NUCLEOTIDE SEQUENCE [LARGE SCALE GENOMIC DNA]</scope>
    <source>
        <strain evidence="3 4">DSM 41602</strain>
    </source>
</reference>
<dbReference type="InterPro" id="IPR035421">
    <property type="entry name" value="Terminase_6C"/>
</dbReference>
<dbReference type="Proteomes" id="UP001354649">
    <property type="component" value="Unassembled WGS sequence"/>
</dbReference>
<protein>
    <recommendedName>
        <fullName evidence="2">Terminase large subunit gp17-like C-terminal domain-containing protein</fullName>
    </recommendedName>
</protein>